<dbReference type="PANTHER" id="PTHR43280:SF35">
    <property type="entry name" value="RESPONSE REGULATOR"/>
    <property type="match status" value="1"/>
</dbReference>
<dbReference type="InterPro" id="IPR013096">
    <property type="entry name" value="Cupin_2"/>
</dbReference>
<sequence length="288" mass="33467">MKLVEKTMTPGRNLPVSLTFKDTKTQKNELPHHIHEWNEIIYVYKGKGTLLIDQNLYQAEAGDLFIIPSNVIHQAIPSSEHLITSTAVFFSSSLTQLPNVLYAHSRKSILDQARAEKKYRFKINETSHEEIEYYFDRLNSEIKESTKDSEHALFLWLQLLLVYLDRHCVFSSYTPKSIGEPEWMRNLLLYIEGHLDQKLELEQLAGRASISSEHLSRVFKKYLGIRLSDYITTKRMAQSKQLLLQSNDNIETIAESCGFTSMPHFYRTFKKHTNMTPSLYRKAGAFNE</sequence>
<evidence type="ECO:0000259" key="4">
    <source>
        <dbReference type="PROSITE" id="PS01124"/>
    </source>
</evidence>
<dbReference type="PRINTS" id="PR00032">
    <property type="entry name" value="HTHARAC"/>
</dbReference>
<dbReference type="SMART" id="SM00342">
    <property type="entry name" value="HTH_ARAC"/>
    <property type="match status" value="1"/>
</dbReference>
<protein>
    <submittedName>
        <fullName evidence="5">AraC-like DNA-binding protein</fullName>
    </submittedName>
</protein>
<dbReference type="Gene3D" id="1.10.10.60">
    <property type="entry name" value="Homeodomain-like"/>
    <property type="match status" value="2"/>
</dbReference>
<dbReference type="InterPro" id="IPR014710">
    <property type="entry name" value="RmlC-like_jellyroll"/>
</dbReference>
<dbReference type="PROSITE" id="PS00041">
    <property type="entry name" value="HTH_ARAC_FAMILY_1"/>
    <property type="match status" value="1"/>
</dbReference>
<keyword evidence="3" id="KW-0804">Transcription</keyword>
<evidence type="ECO:0000256" key="1">
    <source>
        <dbReference type="ARBA" id="ARBA00023015"/>
    </source>
</evidence>
<evidence type="ECO:0000313" key="5">
    <source>
        <dbReference type="EMBL" id="MDQ0207191.1"/>
    </source>
</evidence>
<dbReference type="Pfam" id="PF12833">
    <property type="entry name" value="HTH_18"/>
    <property type="match status" value="1"/>
</dbReference>
<feature type="domain" description="HTH araC/xylS-type" evidence="4">
    <location>
        <begin position="185"/>
        <end position="283"/>
    </location>
</feature>
<proteinExistence type="predicted"/>
<reference evidence="5 6" key="1">
    <citation type="submission" date="2023-07" db="EMBL/GenBank/DDBJ databases">
        <title>Genomic Encyclopedia of Type Strains, Phase IV (KMG-IV): sequencing the most valuable type-strain genomes for metagenomic binning, comparative biology and taxonomic classification.</title>
        <authorList>
            <person name="Goeker M."/>
        </authorList>
    </citation>
    <scope>NUCLEOTIDE SEQUENCE [LARGE SCALE GENOMIC DNA]</scope>
    <source>
        <strain evidence="5 6">DSM 19154</strain>
    </source>
</reference>
<gene>
    <name evidence="5" type="ORF">J2S05_001990</name>
</gene>
<evidence type="ECO:0000256" key="2">
    <source>
        <dbReference type="ARBA" id="ARBA00023125"/>
    </source>
</evidence>
<keyword evidence="6" id="KW-1185">Reference proteome</keyword>
<dbReference type="Gene3D" id="2.60.120.10">
    <property type="entry name" value="Jelly Rolls"/>
    <property type="match status" value="1"/>
</dbReference>
<organism evidence="5 6">
    <name type="scientific">Alkalicoccobacillus murimartini</name>
    <dbReference type="NCBI Taxonomy" id="171685"/>
    <lineage>
        <taxon>Bacteria</taxon>
        <taxon>Bacillati</taxon>
        <taxon>Bacillota</taxon>
        <taxon>Bacilli</taxon>
        <taxon>Bacillales</taxon>
        <taxon>Bacillaceae</taxon>
        <taxon>Alkalicoccobacillus</taxon>
    </lineage>
</organism>
<dbReference type="InterPro" id="IPR037923">
    <property type="entry name" value="HTH-like"/>
</dbReference>
<keyword evidence="2" id="KW-0238">DNA-binding</keyword>
<dbReference type="SUPFAM" id="SSF46689">
    <property type="entry name" value="Homeodomain-like"/>
    <property type="match status" value="2"/>
</dbReference>
<dbReference type="PANTHER" id="PTHR43280">
    <property type="entry name" value="ARAC-FAMILY TRANSCRIPTIONAL REGULATOR"/>
    <property type="match status" value="1"/>
</dbReference>
<evidence type="ECO:0000256" key="3">
    <source>
        <dbReference type="ARBA" id="ARBA00023163"/>
    </source>
</evidence>
<dbReference type="InterPro" id="IPR018060">
    <property type="entry name" value="HTH_AraC"/>
</dbReference>
<dbReference type="InterPro" id="IPR020449">
    <property type="entry name" value="Tscrpt_reg_AraC-type_HTH"/>
</dbReference>
<dbReference type="RefSeq" id="WP_306982280.1">
    <property type="nucleotide sequence ID" value="NZ_JAUSUA010000002.1"/>
</dbReference>
<dbReference type="Pfam" id="PF07883">
    <property type="entry name" value="Cupin_2"/>
    <property type="match status" value="1"/>
</dbReference>
<dbReference type="InterPro" id="IPR009057">
    <property type="entry name" value="Homeodomain-like_sf"/>
</dbReference>
<dbReference type="PROSITE" id="PS01124">
    <property type="entry name" value="HTH_ARAC_FAMILY_2"/>
    <property type="match status" value="1"/>
</dbReference>
<evidence type="ECO:0000313" key="6">
    <source>
        <dbReference type="Proteomes" id="UP001225034"/>
    </source>
</evidence>
<dbReference type="Proteomes" id="UP001225034">
    <property type="component" value="Unassembled WGS sequence"/>
</dbReference>
<dbReference type="EMBL" id="JAUSUA010000002">
    <property type="protein sequence ID" value="MDQ0207191.1"/>
    <property type="molecule type" value="Genomic_DNA"/>
</dbReference>
<keyword evidence="1" id="KW-0805">Transcription regulation</keyword>
<dbReference type="SUPFAM" id="SSF51215">
    <property type="entry name" value="Regulatory protein AraC"/>
    <property type="match status" value="1"/>
</dbReference>
<name>A0ABT9YHL2_9BACI</name>
<dbReference type="InterPro" id="IPR018062">
    <property type="entry name" value="HTH_AraC-typ_CS"/>
</dbReference>
<accession>A0ABT9YHL2</accession>
<comment type="caution">
    <text evidence="5">The sequence shown here is derived from an EMBL/GenBank/DDBJ whole genome shotgun (WGS) entry which is preliminary data.</text>
</comment>